<proteinExistence type="inferred from homology"/>
<dbReference type="EMBL" id="JABANN010000019">
    <property type="protein sequence ID" value="KAF4675108.1"/>
    <property type="molecule type" value="Genomic_DNA"/>
</dbReference>
<dbReference type="Proteomes" id="UP000572268">
    <property type="component" value="Unassembled WGS sequence"/>
</dbReference>
<dbReference type="InterPro" id="IPR015421">
    <property type="entry name" value="PyrdxlP-dep_Trfase_major"/>
</dbReference>
<organism evidence="4 5">
    <name type="scientific">Perkinsus olseni</name>
    <name type="common">Perkinsus atlanticus</name>
    <dbReference type="NCBI Taxonomy" id="32597"/>
    <lineage>
        <taxon>Eukaryota</taxon>
        <taxon>Sar</taxon>
        <taxon>Alveolata</taxon>
        <taxon>Perkinsozoa</taxon>
        <taxon>Perkinsea</taxon>
        <taxon>Perkinsida</taxon>
        <taxon>Perkinsidae</taxon>
        <taxon>Perkinsus</taxon>
    </lineage>
</organism>
<dbReference type="Gene3D" id="3.40.640.10">
    <property type="entry name" value="Type I PLP-dependent aspartate aminotransferase-like (Major domain)"/>
    <property type="match status" value="1"/>
</dbReference>
<dbReference type="InterPro" id="IPR015424">
    <property type="entry name" value="PyrdxlP-dep_Trfase"/>
</dbReference>
<reference evidence="4 5" key="1">
    <citation type="submission" date="2020-04" db="EMBL/GenBank/DDBJ databases">
        <title>Perkinsus olseni comparative genomics.</title>
        <authorList>
            <person name="Bogema D.R."/>
        </authorList>
    </citation>
    <scope>NUCLEOTIDE SEQUENCE [LARGE SCALE GENOMIC DNA]</scope>
    <source>
        <strain evidence="4">ATCC PRA-31</strain>
    </source>
</reference>
<dbReference type="AlphaFoldDB" id="A0A7J6MU33"/>
<evidence type="ECO:0000313" key="4">
    <source>
        <dbReference type="EMBL" id="KAF4675108.1"/>
    </source>
</evidence>
<dbReference type="PIRSF" id="PIRSF000521">
    <property type="entry name" value="Transaminase_4ab_Lys_Orn"/>
    <property type="match status" value="1"/>
</dbReference>
<dbReference type="GO" id="GO:0008483">
    <property type="term" value="F:transaminase activity"/>
    <property type="evidence" value="ECO:0007669"/>
    <property type="project" value="InterPro"/>
</dbReference>
<evidence type="ECO:0000313" key="5">
    <source>
        <dbReference type="Proteomes" id="UP000572268"/>
    </source>
</evidence>
<dbReference type="InterPro" id="IPR049704">
    <property type="entry name" value="Aminotrans_3_PPA_site"/>
</dbReference>
<dbReference type="InterPro" id="IPR005814">
    <property type="entry name" value="Aminotrans_3"/>
</dbReference>
<dbReference type="SUPFAM" id="SSF53383">
    <property type="entry name" value="PLP-dependent transferases"/>
    <property type="match status" value="1"/>
</dbReference>
<comment type="caution">
    <text evidence="4">The sequence shown here is derived from an EMBL/GenBank/DDBJ whole genome shotgun (WGS) entry which is preliminary data.</text>
</comment>
<dbReference type="PROSITE" id="PS00600">
    <property type="entry name" value="AA_TRANSFER_CLASS_3"/>
    <property type="match status" value="1"/>
</dbReference>
<name>A0A7J6MU33_PEROL</name>
<evidence type="ECO:0000256" key="1">
    <source>
        <dbReference type="ARBA" id="ARBA00008954"/>
    </source>
</evidence>
<dbReference type="Pfam" id="PF00202">
    <property type="entry name" value="Aminotran_3"/>
    <property type="match status" value="1"/>
</dbReference>
<dbReference type="Gene3D" id="3.90.1150.10">
    <property type="entry name" value="Aspartate Aminotransferase, domain 1"/>
    <property type="match status" value="1"/>
</dbReference>
<evidence type="ECO:0000256" key="2">
    <source>
        <dbReference type="ARBA" id="ARBA00022898"/>
    </source>
</evidence>
<dbReference type="GO" id="GO:0005739">
    <property type="term" value="C:mitochondrion"/>
    <property type="evidence" value="ECO:0007669"/>
    <property type="project" value="TreeGrafter"/>
</dbReference>
<accession>A0A7J6MU33</accession>
<dbReference type="CDD" id="cd00610">
    <property type="entry name" value="OAT_like"/>
    <property type="match status" value="1"/>
</dbReference>
<dbReference type="PANTHER" id="PTHR45688">
    <property type="match status" value="1"/>
</dbReference>
<dbReference type="InterPro" id="IPR015422">
    <property type="entry name" value="PyrdxlP-dep_Trfase_small"/>
</dbReference>
<dbReference type="GO" id="GO:0030170">
    <property type="term" value="F:pyridoxal phosphate binding"/>
    <property type="evidence" value="ECO:0007669"/>
    <property type="project" value="InterPro"/>
</dbReference>
<evidence type="ECO:0008006" key="6">
    <source>
        <dbReference type="Google" id="ProtNLM"/>
    </source>
</evidence>
<protein>
    <recommendedName>
        <fullName evidence="6">Alanine--glyoxylate aminotransferase 2</fullName>
    </recommendedName>
</protein>
<sequence>MSPVSDNDSDDLLAERKRNFASSLSVSYANVKPLTMVRARGQYMYDHRGLEYLDCRNNVPHIGHCDERVVRAVSEMMATISTNTRYLHPVRQELAKELLSTFPAPLTKVFLVNSGSEANDLALRLARAYTKKTKTIAVERGYHGTTSLTISVSPYKLRKFTQGSSTPQPDWVSIIGCPSTPVAAAESLQMLRHEASKDEHGLCAFICESGMSVAGVVLPPDGFMREAYGVVHSHGGLCIADEVQVGLGRMGTHFWGFEQQGVVPDIVTIGKPLGNGFPVAAVVTTPEISRAFDDEGVEYFSTFGGNTVSCSAALAVLRAIKEDNLQDHARDVGEVLKEELRRARRETPHIGAVRGSGLFVGVEIVGTTSTGGPPSLAPHIASRLVARLLLDHNMLTTLDGPGEGVLVIKPPMCFTEDNARTLVRAITQVLTAIDAEGGGRQYQSIPT</sequence>
<evidence type="ECO:0000256" key="3">
    <source>
        <dbReference type="RuleBase" id="RU003560"/>
    </source>
</evidence>
<comment type="similarity">
    <text evidence="1 3">Belongs to the class-III pyridoxal-phosphate-dependent aminotransferase family.</text>
</comment>
<gene>
    <name evidence="4" type="ORF">FOL46_002695</name>
</gene>
<keyword evidence="2 3" id="KW-0663">Pyridoxal phosphate</keyword>
<dbReference type="PANTHER" id="PTHR45688:SF13">
    <property type="entry name" value="ALANINE--GLYOXYLATE AMINOTRANSFERASE 2-LIKE"/>
    <property type="match status" value="1"/>
</dbReference>